<feature type="compositionally biased region" description="Basic and acidic residues" evidence="1">
    <location>
        <begin position="26"/>
        <end position="43"/>
    </location>
</feature>
<evidence type="ECO:0000313" key="3">
    <source>
        <dbReference type="Proteomes" id="UP000756132"/>
    </source>
</evidence>
<sequence>MALDMQSNWTVRMEKNLDYVTSGGRKNNDDVSNDHQPPKVDEKPRVWTSPAVYLPDEVIIQILEYVSHFKESQYTLASCCRLSGQWYSAAVPMLYASPHLYGKNFDPFVQTVVPSKNLHVRKSILAKLVKVLDMRGLVHQGSKSTTARLLGRTKENLEAFVAPVATFGDNCLAPLSKCPNLRLLDLAMVSESPSLSRLLQTVSHIQSLTTFRLPRSAGFHGQVTPGSVTWPPRLENLSLSGGIDAHFMHGIVALPPTLRSLTIEHCPAAKGFALMHLLRTAVQPLPELEILRLANLPRLGTTALDSVLVVLPGLTKLSVSVDYISPILFDLDVGSHKEAVEYIPCLPHSASLPTRHRWTPGRVCDLRTLELTNSGNPGIEDKISPIDVMIALDEGTLPHLRQVRVAKSLLWHTSSTADDLDALSDALKESAVQQGDAESAMGVWTFDG</sequence>
<dbReference type="InterPro" id="IPR032675">
    <property type="entry name" value="LRR_dom_sf"/>
</dbReference>
<reference evidence="2" key="2">
    <citation type="journal article" date="2022" name="Microb. Genom.">
        <title>A chromosome-scale genome assembly of the tomato pathogen Cladosporium fulvum reveals a compartmentalized genome architecture and the presence of a dispensable chromosome.</title>
        <authorList>
            <person name="Zaccaron A.Z."/>
            <person name="Chen L.H."/>
            <person name="Samaras A."/>
            <person name="Stergiopoulos I."/>
        </authorList>
    </citation>
    <scope>NUCLEOTIDE SEQUENCE</scope>
    <source>
        <strain evidence="2">Race5_Kim</strain>
    </source>
</reference>
<evidence type="ECO:0000313" key="2">
    <source>
        <dbReference type="EMBL" id="UJO25265.1"/>
    </source>
</evidence>
<protein>
    <submittedName>
        <fullName evidence="2">F-box protein</fullName>
    </submittedName>
</protein>
<proteinExistence type="predicted"/>
<name>A0A9Q8PMP8_PASFU</name>
<dbReference type="AlphaFoldDB" id="A0A9Q8PMP8"/>
<dbReference type="RefSeq" id="XP_047769631.1">
    <property type="nucleotide sequence ID" value="XM_047913508.1"/>
</dbReference>
<dbReference type="OMA" id="AINCWAS"/>
<dbReference type="Proteomes" id="UP000756132">
    <property type="component" value="Chromosome 13"/>
</dbReference>
<dbReference type="GeneID" id="71994238"/>
<dbReference type="EMBL" id="CP090175">
    <property type="protein sequence ID" value="UJO25265.1"/>
    <property type="molecule type" value="Genomic_DNA"/>
</dbReference>
<accession>A0A9Q8PMP8</accession>
<evidence type="ECO:0000256" key="1">
    <source>
        <dbReference type="SAM" id="MobiDB-lite"/>
    </source>
</evidence>
<reference evidence="2" key="1">
    <citation type="submission" date="2021-12" db="EMBL/GenBank/DDBJ databases">
        <authorList>
            <person name="Zaccaron A."/>
            <person name="Stergiopoulos I."/>
        </authorList>
    </citation>
    <scope>NUCLEOTIDE SEQUENCE</scope>
    <source>
        <strain evidence="2">Race5_Kim</strain>
    </source>
</reference>
<dbReference type="Gene3D" id="3.80.10.10">
    <property type="entry name" value="Ribonuclease Inhibitor"/>
    <property type="match status" value="1"/>
</dbReference>
<dbReference type="SUPFAM" id="SSF52047">
    <property type="entry name" value="RNI-like"/>
    <property type="match status" value="1"/>
</dbReference>
<dbReference type="KEGG" id="ffu:CLAFUR5_14360"/>
<feature type="region of interest" description="Disordered" evidence="1">
    <location>
        <begin position="21"/>
        <end position="43"/>
    </location>
</feature>
<dbReference type="OrthoDB" id="2125396at2759"/>
<gene>
    <name evidence="2" type="ORF">CLAFUR5_14360</name>
</gene>
<organism evidence="2 3">
    <name type="scientific">Passalora fulva</name>
    <name type="common">Tomato leaf mold</name>
    <name type="synonym">Cladosporium fulvum</name>
    <dbReference type="NCBI Taxonomy" id="5499"/>
    <lineage>
        <taxon>Eukaryota</taxon>
        <taxon>Fungi</taxon>
        <taxon>Dikarya</taxon>
        <taxon>Ascomycota</taxon>
        <taxon>Pezizomycotina</taxon>
        <taxon>Dothideomycetes</taxon>
        <taxon>Dothideomycetidae</taxon>
        <taxon>Mycosphaerellales</taxon>
        <taxon>Mycosphaerellaceae</taxon>
        <taxon>Fulvia</taxon>
    </lineage>
</organism>
<keyword evidence="3" id="KW-1185">Reference proteome</keyword>